<feature type="domain" description="K Homology" evidence="8">
    <location>
        <begin position="350"/>
        <end position="416"/>
    </location>
</feature>
<dbReference type="CDD" id="cd22411">
    <property type="entry name" value="KH-I_Vigilin_rpt8"/>
    <property type="match status" value="1"/>
</dbReference>
<feature type="domain" description="K Homology" evidence="8">
    <location>
        <begin position="713"/>
        <end position="782"/>
    </location>
</feature>
<dbReference type="CDD" id="cd22406">
    <property type="entry name" value="KH-I_Vigilin_rpt2"/>
    <property type="match status" value="1"/>
</dbReference>
<dbReference type="CDD" id="cd22408">
    <property type="entry name" value="KH-I_Vigilin_rpt4"/>
    <property type="match status" value="1"/>
</dbReference>
<dbReference type="CDD" id="cd22413">
    <property type="entry name" value="KH-I_Vigilin_rpt10"/>
    <property type="match status" value="1"/>
</dbReference>
<dbReference type="CDD" id="cd02394">
    <property type="entry name" value="KH-I_Vigilin_rpt6"/>
    <property type="match status" value="1"/>
</dbReference>
<feature type="domain" description="K Homology" evidence="8">
    <location>
        <begin position="786"/>
        <end position="855"/>
    </location>
</feature>
<feature type="region of interest" description="Disordered" evidence="7">
    <location>
        <begin position="1193"/>
        <end position="1253"/>
    </location>
</feature>
<feature type="domain" description="K Homology" evidence="8">
    <location>
        <begin position="1035"/>
        <end position="1104"/>
    </location>
</feature>
<gene>
    <name evidence="9" type="ORF">SNE40_015674</name>
</gene>
<feature type="domain" description="K Homology" evidence="8">
    <location>
        <begin position="281"/>
        <end position="349"/>
    </location>
</feature>
<reference evidence="9 10" key="1">
    <citation type="submission" date="2024-01" db="EMBL/GenBank/DDBJ databases">
        <title>The genome of the rayed Mediterranean limpet Patella caerulea (Linnaeus, 1758).</title>
        <authorList>
            <person name="Anh-Thu Weber A."/>
            <person name="Halstead-Nussloch G."/>
        </authorList>
    </citation>
    <scope>NUCLEOTIDE SEQUENCE [LARGE SCALE GENOMIC DNA]</scope>
    <source>
        <strain evidence="9">AATW-2023a</strain>
        <tissue evidence="9">Whole specimen</tissue>
    </source>
</reference>
<evidence type="ECO:0000313" key="9">
    <source>
        <dbReference type="EMBL" id="KAK6177609.1"/>
    </source>
</evidence>
<dbReference type="FunFam" id="3.30.1370.10:FF:000061">
    <property type="entry name" value="High density lipoprotein binding protein"/>
    <property type="match status" value="1"/>
</dbReference>
<dbReference type="SUPFAM" id="SSF54791">
    <property type="entry name" value="Eukaryotic type KH-domain (KH-domain type I)"/>
    <property type="match status" value="14"/>
</dbReference>
<dbReference type="CDD" id="cd22417">
    <property type="entry name" value="KH-I_Vigilin_rpt14"/>
    <property type="match status" value="1"/>
</dbReference>
<evidence type="ECO:0000256" key="5">
    <source>
        <dbReference type="PROSITE-ProRule" id="PRU00117"/>
    </source>
</evidence>
<name>A0AAN8JL72_PATCE</name>
<evidence type="ECO:0000313" key="10">
    <source>
        <dbReference type="Proteomes" id="UP001347796"/>
    </source>
</evidence>
<dbReference type="FunFam" id="3.30.1370.10:FF:000039">
    <property type="entry name" value="vigilin isoform X1"/>
    <property type="match status" value="1"/>
</dbReference>
<keyword evidence="10" id="KW-1185">Reference proteome</keyword>
<dbReference type="AlphaFoldDB" id="A0AAN8JL72"/>
<proteinExistence type="predicted"/>
<evidence type="ECO:0000256" key="7">
    <source>
        <dbReference type="SAM" id="MobiDB-lite"/>
    </source>
</evidence>
<dbReference type="FunFam" id="3.30.1370.10:FF:000018">
    <property type="entry name" value="vigilin isoform X1"/>
    <property type="match status" value="2"/>
</dbReference>
<feature type="domain" description="K Homology" evidence="8">
    <location>
        <begin position="136"/>
        <end position="204"/>
    </location>
</feature>
<feature type="compositionally biased region" description="Basic and acidic residues" evidence="7">
    <location>
        <begin position="1193"/>
        <end position="1202"/>
    </location>
</feature>
<dbReference type="SMART" id="SM00322">
    <property type="entry name" value="KH"/>
    <property type="match status" value="14"/>
</dbReference>
<organism evidence="9 10">
    <name type="scientific">Patella caerulea</name>
    <name type="common">Rayed Mediterranean limpet</name>
    <dbReference type="NCBI Taxonomy" id="87958"/>
    <lineage>
        <taxon>Eukaryota</taxon>
        <taxon>Metazoa</taxon>
        <taxon>Spiralia</taxon>
        <taxon>Lophotrochozoa</taxon>
        <taxon>Mollusca</taxon>
        <taxon>Gastropoda</taxon>
        <taxon>Patellogastropoda</taxon>
        <taxon>Patelloidea</taxon>
        <taxon>Patellidae</taxon>
        <taxon>Patella</taxon>
    </lineage>
</organism>
<dbReference type="InterPro" id="IPR057778">
    <property type="entry name" value="KH_Vigilin_N"/>
</dbReference>
<dbReference type="Pfam" id="PF24668">
    <property type="entry name" value="KH_Vigilin"/>
    <property type="match status" value="1"/>
</dbReference>
<feature type="domain" description="K Homology" evidence="8">
    <location>
        <begin position="957"/>
        <end position="1023"/>
    </location>
</feature>
<sequence>MATNSEVVHSVEDEAYEPQTYNDAFPALEAARDVSNVQQQGAWQSQTGAWKHPTVRSIKCTQVFSVPLEERRFKEMDDRLFGDETEQTKICKDIMSKTGVSIEISMAKDQSLTVVVHGKGDAVMKARREVMTRLQTQANTIVSIPKEHHRYILGKSGKKLQELELSTATKINIPRPDENSDSIKIVGPKEGIDKAKHEIQLISAEQAKLGFERLPILKIFHPFVCGPNNQIIKTLMEETNAKINVPPPSVMKDEIVVSGEKEGVIKCKDTLMNIYEEKKKKCQTVSVEVRKSQHKYIIGPRAAGLHEILGATGVSVEVPPSDSTSETITLRGEQEKLGPALTMVYSKANSVVFNDVVAPAWLHRYVIGRKGANIKKISEDYSKVHIEFVENQDKITIEGPPEEVDEAVKALQKYVDDLKSRMTFAEITVDQKFHKHIIGKSGSNITKIKNSTGVSIQIPSDDEKSNVIRIEGNPEGVEEAKKQLHEMSTRMENEKSRDITIEQRFHKTIIGAKGENIKEIRDKFNQVQITFPEAGKKSAVVTLRGPKNDVDRSYKYLQHYHTELLESNYQAEVHIFKGFHKNIIGKGGANIRKIRDETDTKIDLPSENSDSDVILITGKRENVENAKSQIEVIQKELANIKEVTVEIPSNLHNSIIGAKGRLIRAIMEECGGVIIRFPPEGTSSDKVMIRGPKEDVENAKKQLMEMASEKKLSGFTAEVQAKAQYHKFLIGRGGANIRKVRESTGARIIFPTSSDKDQETISIIGTKESVEMAQKELEGLIKNLDNIAESEMNVDPKHHRHFVSRRGEVLRQIGEEYGGVTVSFPRSGVKSDKVVIKGPKECIEGAKKKIQEIVNDLDSQITVDCVIPQKYHRTVMGSGGQNVKNVCSKFNVGIKFPDKPIANGGMAENEENIPNGESNGTDESDTEKNHKNDVIVLTGTPENCKAAEQELQALVPITEEVSVPYDYHRFIIGQKGRDVRKMMQDFDVNISIPPAEENSNTIRITGPPANVEQAIESMKERVVQLDKEKEDRDLRSFELTIDVNPEHHPKIIGRRGMVISRIRQDHGVNIQFPDRGDADQRLIKIVGYEKSANAAKDDIMKIVDELESMVTETIKLDRRIHPRIIGAKGRGIRKITEDYKVDLRFPRPEDSDPDQVTISGPEEGVADCKDHLLNIEEEFLQDALDQEYLKDLQKPSRHDNKNQNRGGPPQPGFMVKDAPWDKAPDTASTDEFPSFGAVNAPKAAQVWGPMRKR</sequence>
<keyword evidence="3" id="KW-0677">Repeat</keyword>
<dbReference type="CDD" id="cd22416">
    <property type="entry name" value="KH-I_Vigilin_rpt13"/>
    <property type="match status" value="1"/>
</dbReference>
<dbReference type="PANTHER" id="PTHR10627:SF31">
    <property type="entry name" value="DODECA-SATELLITE-BINDING PROTEIN 1, ISOFORM A"/>
    <property type="match status" value="1"/>
</dbReference>
<dbReference type="Pfam" id="PF00013">
    <property type="entry name" value="KH_1"/>
    <property type="match status" value="14"/>
</dbReference>
<dbReference type="CDD" id="cd22418">
    <property type="entry name" value="KH-I_Vigilin_rpt15"/>
    <property type="match status" value="1"/>
</dbReference>
<feature type="domain" description="K Homology" evidence="8">
    <location>
        <begin position="421"/>
        <end position="489"/>
    </location>
</feature>
<protein>
    <recommendedName>
        <fullName evidence="8">K Homology domain-containing protein</fullName>
    </recommendedName>
</protein>
<dbReference type="EMBL" id="JAZGQO010000010">
    <property type="protein sequence ID" value="KAK6177609.1"/>
    <property type="molecule type" value="Genomic_DNA"/>
</dbReference>
<dbReference type="CDD" id="cd22412">
    <property type="entry name" value="KH-I_Vigilin_rpt9"/>
    <property type="match status" value="1"/>
</dbReference>
<dbReference type="PROSITE" id="PS50084">
    <property type="entry name" value="KH_TYPE_1"/>
    <property type="match status" value="14"/>
</dbReference>
<dbReference type="CDD" id="cd22405">
    <property type="entry name" value="KH-I_Vigilin_rpt1"/>
    <property type="match status" value="1"/>
</dbReference>
<feature type="domain" description="K Homology" evidence="8">
    <location>
        <begin position="567"/>
        <end position="635"/>
    </location>
</feature>
<dbReference type="GO" id="GO:0003729">
    <property type="term" value="F:mRNA binding"/>
    <property type="evidence" value="ECO:0007669"/>
    <property type="project" value="TreeGrafter"/>
</dbReference>
<dbReference type="CDD" id="cd22409">
    <property type="entry name" value="KH-I_Vigilin_rpt5"/>
    <property type="match status" value="1"/>
</dbReference>
<feature type="domain" description="K Homology" evidence="8">
    <location>
        <begin position="493"/>
        <end position="562"/>
    </location>
</feature>
<feature type="region of interest" description="Disordered" evidence="7">
    <location>
        <begin position="901"/>
        <end position="928"/>
    </location>
</feature>
<feature type="coiled-coil region" evidence="6">
    <location>
        <begin position="616"/>
        <end position="643"/>
    </location>
</feature>
<dbReference type="PANTHER" id="PTHR10627">
    <property type="entry name" value="SCP160"/>
    <property type="match status" value="1"/>
</dbReference>
<keyword evidence="2" id="KW-0963">Cytoplasm</keyword>
<dbReference type="CDD" id="cd22410">
    <property type="entry name" value="KH-I_Vigilin_rpt7"/>
    <property type="match status" value="1"/>
</dbReference>
<feature type="domain" description="K Homology" evidence="8">
    <location>
        <begin position="859"/>
        <end position="956"/>
    </location>
</feature>
<dbReference type="CDD" id="cd22414">
    <property type="entry name" value="KH-I_Vigilin_rpt11"/>
    <property type="match status" value="1"/>
</dbReference>
<dbReference type="InterPro" id="IPR036612">
    <property type="entry name" value="KH_dom_type_1_sf"/>
</dbReference>
<comment type="caution">
    <text evidence="9">The sequence shown here is derived from an EMBL/GenBank/DDBJ whole genome shotgun (WGS) entry which is preliminary data.</text>
</comment>
<evidence type="ECO:0000256" key="6">
    <source>
        <dbReference type="SAM" id="Coils"/>
    </source>
</evidence>
<keyword evidence="6" id="KW-0175">Coiled coil</keyword>
<evidence type="ECO:0000256" key="1">
    <source>
        <dbReference type="ARBA" id="ARBA00004496"/>
    </source>
</evidence>
<evidence type="ECO:0000259" key="8">
    <source>
        <dbReference type="SMART" id="SM00322"/>
    </source>
</evidence>
<evidence type="ECO:0000256" key="4">
    <source>
        <dbReference type="ARBA" id="ARBA00022884"/>
    </source>
</evidence>
<dbReference type="Proteomes" id="UP001347796">
    <property type="component" value="Unassembled WGS sequence"/>
</dbReference>
<comment type="subcellular location">
    <subcellularLocation>
        <location evidence="1">Cytoplasm</location>
    </subcellularLocation>
</comment>
<dbReference type="Gene3D" id="3.30.1370.10">
    <property type="entry name" value="K Homology domain, type 1"/>
    <property type="match status" value="14"/>
</dbReference>
<keyword evidence="4 5" id="KW-0694">RNA-binding</keyword>
<feature type="domain" description="K Homology" evidence="8">
    <location>
        <begin position="639"/>
        <end position="708"/>
    </location>
</feature>
<evidence type="ECO:0000256" key="2">
    <source>
        <dbReference type="ARBA" id="ARBA00022490"/>
    </source>
</evidence>
<dbReference type="InterPro" id="IPR004087">
    <property type="entry name" value="KH_dom"/>
</dbReference>
<evidence type="ECO:0000256" key="3">
    <source>
        <dbReference type="ARBA" id="ARBA00022737"/>
    </source>
</evidence>
<accession>A0AAN8JL72</accession>
<feature type="domain" description="K Homology" evidence="8">
    <location>
        <begin position="208"/>
        <end position="276"/>
    </location>
</feature>
<dbReference type="InterPro" id="IPR004088">
    <property type="entry name" value="KH_dom_type_1"/>
</dbReference>
<feature type="domain" description="K Homology" evidence="8">
    <location>
        <begin position="1108"/>
        <end position="1177"/>
    </location>
</feature>
<dbReference type="CDD" id="cd22407">
    <property type="entry name" value="KH-I_Vigilin_rpt3"/>
    <property type="match status" value="1"/>
</dbReference>